<dbReference type="Proteomes" id="UP000693970">
    <property type="component" value="Unassembled WGS sequence"/>
</dbReference>
<dbReference type="AlphaFoldDB" id="A0A9K3L1B0"/>
<dbReference type="OrthoDB" id="48326at2759"/>
<reference evidence="1" key="2">
    <citation type="submission" date="2021-04" db="EMBL/GenBank/DDBJ databases">
        <authorList>
            <person name="Podell S."/>
        </authorList>
    </citation>
    <scope>NUCLEOTIDE SEQUENCE</scope>
    <source>
        <strain evidence="1">Hildebrandi</strain>
    </source>
</reference>
<evidence type="ECO:0000313" key="2">
    <source>
        <dbReference type="Proteomes" id="UP000693970"/>
    </source>
</evidence>
<organism evidence="1 2">
    <name type="scientific">Nitzschia inconspicua</name>
    <dbReference type="NCBI Taxonomy" id="303405"/>
    <lineage>
        <taxon>Eukaryota</taxon>
        <taxon>Sar</taxon>
        <taxon>Stramenopiles</taxon>
        <taxon>Ochrophyta</taxon>
        <taxon>Bacillariophyta</taxon>
        <taxon>Bacillariophyceae</taxon>
        <taxon>Bacillariophycidae</taxon>
        <taxon>Bacillariales</taxon>
        <taxon>Bacillariaceae</taxon>
        <taxon>Nitzschia</taxon>
    </lineage>
</organism>
<evidence type="ECO:0000313" key="1">
    <source>
        <dbReference type="EMBL" id="KAG7353764.1"/>
    </source>
</evidence>
<dbReference type="CDD" id="cd10527">
    <property type="entry name" value="SET_LSMT"/>
    <property type="match status" value="1"/>
</dbReference>
<reference evidence="1" key="1">
    <citation type="journal article" date="2021" name="Sci. Rep.">
        <title>Diploid genomic architecture of Nitzschia inconspicua, an elite biomass production diatom.</title>
        <authorList>
            <person name="Oliver A."/>
            <person name="Podell S."/>
            <person name="Pinowska A."/>
            <person name="Traller J.C."/>
            <person name="Smith S.R."/>
            <person name="McClure R."/>
            <person name="Beliaev A."/>
            <person name="Bohutskyi P."/>
            <person name="Hill E.A."/>
            <person name="Rabines A."/>
            <person name="Zheng H."/>
            <person name="Allen L.Z."/>
            <person name="Kuo A."/>
            <person name="Grigoriev I.V."/>
            <person name="Allen A.E."/>
            <person name="Hazlebeck D."/>
            <person name="Allen E.E."/>
        </authorList>
    </citation>
    <scope>NUCLEOTIDE SEQUENCE</scope>
    <source>
        <strain evidence="1">Hildebrandi</strain>
    </source>
</reference>
<dbReference type="PANTHER" id="PTHR13271:SF152">
    <property type="entry name" value="UBIQUITIN-LIKE DOMAIN-CONTAINING PROTEIN"/>
    <property type="match status" value="1"/>
</dbReference>
<name>A0A9K3L1B0_9STRA</name>
<dbReference type="PANTHER" id="PTHR13271">
    <property type="entry name" value="UNCHARACTERIZED PUTATIVE METHYLTRANSFERASE"/>
    <property type="match status" value="1"/>
</dbReference>
<dbReference type="InterPro" id="IPR050600">
    <property type="entry name" value="SETD3_SETD6_MTase"/>
</dbReference>
<comment type="caution">
    <text evidence="1">The sequence shown here is derived from an EMBL/GenBank/DDBJ whole genome shotgun (WGS) entry which is preliminary data.</text>
</comment>
<keyword evidence="2" id="KW-1185">Reference proteome</keyword>
<accession>A0A9K3L1B0</accession>
<proteinExistence type="predicted"/>
<gene>
    <name evidence="1" type="ORF">IV203_003119</name>
</gene>
<sequence>MKRQHHEISNNNSAVSSPPCWWYQISDEIRSQGGHVADCLEFDDTRREIVINHTVKPETLLFEFPATSMISKEKALKLCPWLKNVKESDAVKFNNSTTDLILATAMAAFPGLLYLQTLPESASFDALPRRWHDNVVRDLLGSTSIYGHVQAAKSGTKQDYERLKGIFQNQHQGSSSSFPSFPKFDDMLAAVTSRAFQIGTIEGDVALVPLLDLCNHSRGKDMKRNVSYQIVGSDAEDESPQRMVVRSVATLQPGDTLILTYGALGNSQLLLNYGFCIAHNVEPDGSSNDVLEFVVEVDGKVIMVPLRAGPKSYSYGCFTKAVDAFRRKMIVQDTNDAHDAFDEDGDLERFLNETREHDNEEHNNDSVGGFDTIYEPEGWKDDGNFNEKGLGSNDVKEELYTLINLRQELVKRLKTLETAGCDDPISVSTESNPAAYAAVLRHSERRTIYFFARAVEKVCQKLSANDETKNDELRFFTSTDDFQLIEEQTTELSNVYLVLRKGIM</sequence>
<keyword evidence="1" id="KW-0808">Transferase</keyword>
<dbReference type="GO" id="GO:0032259">
    <property type="term" value="P:methylation"/>
    <property type="evidence" value="ECO:0007669"/>
    <property type="project" value="UniProtKB-KW"/>
</dbReference>
<protein>
    <submittedName>
        <fullName evidence="1">SET methyltransferase domain containing protein</fullName>
    </submittedName>
</protein>
<dbReference type="EMBL" id="JAGRRH010000016">
    <property type="protein sequence ID" value="KAG7353764.1"/>
    <property type="molecule type" value="Genomic_DNA"/>
</dbReference>
<dbReference type="GO" id="GO:0016279">
    <property type="term" value="F:protein-lysine N-methyltransferase activity"/>
    <property type="evidence" value="ECO:0007669"/>
    <property type="project" value="TreeGrafter"/>
</dbReference>
<keyword evidence="1" id="KW-0489">Methyltransferase</keyword>